<dbReference type="RefSeq" id="XP_043169664.1">
    <property type="nucleotide sequence ID" value="XM_043313729.1"/>
</dbReference>
<comment type="caution">
    <text evidence="1">The sequence shown here is derived from an EMBL/GenBank/DDBJ whole genome shotgun (WGS) entry which is preliminary data.</text>
</comment>
<reference evidence="1" key="1">
    <citation type="submission" date="2021-05" db="EMBL/GenBank/DDBJ databases">
        <authorList>
            <person name="Stam R."/>
        </authorList>
    </citation>
    <scope>NUCLEOTIDE SEQUENCE</scope>
    <source>
        <strain evidence="1">CS162</strain>
    </source>
</reference>
<keyword evidence="2" id="KW-1185">Reference proteome</keyword>
<evidence type="ECO:0000313" key="2">
    <source>
        <dbReference type="Proteomes" id="UP000676310"/>
    </source>
</evidence>
<protein>
    <submittedName>
        <fullName evidence="1">Uncharacterized protein</fullName>
    </submittedName>
</protein>
<organism evidence="1 2">
    <name type="scientific">Alternaria atra</name>
    <dbReference type="NCBI Taxonomy" id="119953"/>
    <lineage>
        <taxon>Eukaryota</taxon>
        <taxon>Fungi</taxon>
        <taxon>Dikarya</taxon>
        <taxon>Ascomycota</taxon>
        <taxon>Pezizomycotina</taxon>
        <taxon>Dothideomycetes</taxon>
        <taxon>Pleosporomycetidae</taxon>
        <taxon>Pleosporales</taxon>
        <taxon>Pleosporineae</taxon>
        <taxon>Pleosporaceae</taxon>
        <taxon>Alternaria</taxon>
        <taxon>Alternaria sect. Ulocladioides</taxon>
    </lineage>
</organism>
<evidence type="ECO:0000313" key="1">
    <source>
        <dbReference type="EMBL" id="CAG5161849.1"/>
    </source>
</evidence>
<gene>
    <name evidence="1" type="ORF">ALTATR162_LOCUS6108</name>
</gene>
<dbReference type="GeneID" id="67017961"/>
<proteinExistence type="predicted"/>
<dbReference type="EMBL" id="CAJRGZ010000019">
    <property type="protein sequence ID" value="CAG5161849.1"/>
    <property type="molecule type" value="Genomic_DNA"/>
</dbReference>
<dbReference type="Proteomes" id="UP000676310">
    <property type="component" value="Unassembled WGS sequence"/>
</dbReference>
<name>A0A8J2I191_9PLEO</name>
<dbReference type="AlphaFoldDB" id="A0A8J2I191"/>
<accession>A0A8J2I191</accession>
<sequence>MIKTFTMLLGQVSTFYLFIKVIISSFAIPTTNLSTLIDLVKNTTQPTSLLVDPSSVKDTEGNPTVAFALGATKTIAPSTRLHTQPKAHTISKRRTTMRKSRYDLFSKINEMPSSPGIQCATM</sequence>